<reference evidence="1" key="2">
    <citation type="submission" date="2020-11" db="EMBL/GenBank/DDBJ databases">
        <authorList>
            <person name="McCartney M.A."/>
            <person name="Auch B."/>
            <person name="Kono T."/>
            <person name="Mallez S."/>
            <person name="Becker A."/>
            <person name="Gohl D.M."/>
            <person name="Silverstein K.A.T."/>
            <person name="Koren S."/>
            <person name="Bechman K.B."/>
            <person name="Herman A."/>
            <person name="Abrahante J.E."/>
            <person name="Garbe J."/>
        </authorList>
    </citation>
    <scope>NUCLEOTIDE SEQUENCE</scope>
    <source>
        <strain evidence="1">Duluth1</strain>
        <tissue evidence="1">Whole animal</tissue>
    </source>
</reference>
<proteinExistence type="predicted"/>
<dbReference type="Proteomes" id="UP000828390">
    <property type="component" value="Unassembled WGS sequence"/>
</dbReference>
<evidence type="ECO:0000313" key="1">
    <source>
        <dbReference type="EMBL" id="KAH3708049.1"/>
    </source>
</evidence>
<sequence length="57" mass="6187">MKYRTLREWPYGGAPGWRYEVPQGGGTQFAQRSVETVMGTESTAGDVRSGHKGGAAR</sequence>
<comment type="caution">
    <text evidence="1">The sequence shown here is derived from an EMBL/GenBank/DDBJ whole genome shotgun (WGS) entry which is preliminary data.</text>
</comment>
<organism evidence="1 2">
    <name type="scientific">Dreissena polymorpha</name>
    <name type="common">Zebra mussel</name>
    <name type="synonym">Mytilus polymorpha</name>
    <dbReference type="NCBI Taxonomy" id="45954"/>
    <lineage>
        <taxon>Eukaryota</taxon>
        <taxon>Metazoa</taxon>
        <taxon>Spiralia</taxon>
        <taxon>Lophotrochozoa</taxon>
        <taxon>Mollusca</taxon>
        <taxon>Bivalvia</taxon>
        <taxon>Autobranchia</taxon>
        <taxon>Heteroconchia</taxon>
        <taxon>Euheterodonta</taxon>
        <taxon>Imparidentia</taxon>
        <taxon>Neoheterodontei</taxon>
        <taxon>Myida</taxon>
        <taxon>Dreissenoidea</taxon>
        <taxon>Dreissenidae</taxon>
        <taxon>Dreissena</taxon>
    </lineage>
</organism>
<accession>A0A9D4BTI1</accession>
<protein>
    <submittedName>
        <fullName evidence="1">Uncharacterized protein</fullName>
    </submittedName>
</protein>
<gene>
    <name evidence="1" type="ORF">DPMN_067488</name>
</gene>
<name>A0A9D4BTI1_DREPO</name>
<reference evidence="1" key="1">
    <citation type="journal article" date="2019" name="bioRxiv">
        <title>The Genome of the Zebra Mussel, Dreissena polymorpha: A Resource for Invasive Species Research.</title>
        <authorList>
            <person name="McCartney M.A."/>
            <person name="Auch B."/>
            <person name="Kono T."/>
            <person name="Mallez S."/>
            <person name="Zhang Y."/>
            <person name="Obille A."/>
            <person name="Becker A."/>
            <person name="Abrahante J.E."/>
            <person name="Garbe J."/>
            <person name="Badalamenti J.P."/>
            <person name="Herman A."/>
            <person name="Mangelson H."/>
            <person name="Liachko I."/>
            <person name="Sullivan S."/>
            <person name="Sone E.D."/>
            <person name="Koren S."/>
            <person name="Silverstein K.A.T."/>
            <person name="Beckman K.B."/>
            <person name="Gohl D.M."/>
        </authorList>
    </citation>
    <scope>NUCLEOTIDE SEQUENCE</scope>
    <source>
        <strain evidence="1">Duluth1</strain>
        <tissue evidence="1">Whole animal</tissue>
    </source>
</reference>
<dbReference type="EMBL" id="JAIWYP010000014">
    <property type="protein sequence ID" value="KAH3708049.1"/>
    <property type="molecule type" value="Genomic_DNA"/>
</dbReference>
<keyword evidence="2" id="KW-1185">Reference proteome</keyword>
<dbReference type="AlphaFoldDB" id="A0A9D4BTI1"/>
<evidence type="ECO:0000313" key="2">
    <source>
        <dbReference type="Proteomes" id="UP000828390"/>
    </source>
</evidence>